<dbReference type="InterPro" id="IPR015797">
    <property type="entry name" value="NUDIX_hydrolase-like_dom_sf"/>
</dbReference>
<dbReference type="InterPro" id="IPR020084">
    <property type="entry name" value="NUDIX_hydrolase_CS"/>
</dbReference>
<dbReference type="EMBL" id="CP095072">
    <property type="protein sequence ID" value="UOQ49769.1"/>
    <property type="molecule type" value="Genomic_DNA"/>
</dbReference>
<evidence type="ECO:0000313" key="4">
    <source>
        <dbReference type="EMBL" id="UOQ49769.1"/>
    </source>
</evidence>
<dbReference type="RefSeq" id="WP_244722520.1">
    <property type="nucleotide sequence ID" value="NZ_CP095072.1"/>
</dbReference>
<keyword evidence="1 2" id="KW-0378">Hydrolase</keyword>
<name>A0ABY4F1K3_9BACI</name>
<dbReference type="PRINTS" id="PR00502">
    <property type="entry name" value="NUDIXFAMILY"/>
</dbReference>
<evidence type="ECO:0000313" key="5">
    <source>
        <dbReference type="Proteomes" id="UP000831782"/>
    </source>
</evidence>
<dbReference type="PROSITE" id="PS51462">
    <property type="entry name" value="NUDIX"/>
    <property type="match status" value="1"/>
</dbReference>
<organism evidence="4 5">
    <name type="scientific">Gracilibacillus caseinilyticus</name>
    <dbReference type="NCBI Taxonomy" id="2932256"/>
    <lineage>
        <taxon>Bacteria</taxon>
        <taxon>Bacillati</taxon>
        <taxon>Bacillota</taxon>
        <taxon>Bacilli</taxon>
        <taxon>Bacillales</taxon>
        <taxon>Bacillaceae</taxon>
        <taxon>Gracilibacillus</taxon>
    </lineage>
</organism>
<dbReference type="SUPFAM" id="SSF55811">
    <property type="entry name" value="Nudix"/>
    <property type="match status" value="1"/>
</dbReference>
<protein>
    <submittedName>
        <fullName evidence="4">NUDIX domain-containing protein</fullName>
    </submittedName>
</protein>
<dbReference type="Proteomes" id="UP000831782">
    <property type="component" value="Chromosome"/>
</dbReference>
<keyword evidence="5" id="KW-1185">Reference proteome</keyword>
<dbReference type="InterPro" id="IPR000086">
    <property type="entry name" value="NUDIX_hydrolase_dom"/>
</dbReference>
<sequence length="59" mass="6519">MKQPFHHLARGVLAKENKVLVAHALGQKNTFLPGGHIEFGESAMDALIREVREELGVNL</sequence>
<accession>A0ABY4F1K3</accession>
<feature type="domain" description="Nudix hydrolase" evidence="3">
    <location>
        <begin position="4"/>
        <end position="59"/>
    </location>
</feature>
<evidence type="ECO:0000259" key="3">
    <source>
        <dbReference type="PROSITE" id="PS51462"/>
    </source>
</evidence>
<comment type="similarity">
    <text evidence="2">Belongs to the Nudix hydrolase family.</text>
</comment>
<dbReference type="PROSITE" id="PS00893">
    <property type="entry name" value="NUDIX_BOX"/>
    <property type="match status" value="1"/>
</dbReference>
<gene>
    <name evidence="4" type="ORF">MUN88_06745</name>
</gene>
<evidence type="ECO:0000256" key="1">
    <source>
        <dbReference type="ARBA" id="ARBA00022801"/>
    </source>
</evidence>
<dbReference type="Gene3D" id="3.90.79.10">
    <property type="entry name" value="Nucleoside Triphosphate Pyrophosphohydrolase"/>
    <property type="match status" value="1"/>
</dbReference>
<proteinExistence type="inferred from homology"/>
<dbReference type="InterPro" id="IPR020476">
    <property type="entry name" value="Nudix_hydrolase"/>
</dbReference>
<dbReference type="Pfam" id="PF00293">
    <property type="entry name" value="NUDIX"/>
    <property type="match status" value="1"/>
</dbReference>
<reference evidence="4 5" key="1">
    <citation type="submission" date="2022-04" db="EMBL/GenBank/DDBJ databases">
        <title>Gracilibacillus sp. isolated from saltern.</title>
        <authorList>
            <person name="Won M."/>
            <person name="Lee C.-M."/>
            <person name="Woen H.-Y."/>
            <person name="Kwon S.-W."/>
        </authorList>
    </citation>
    <scope>NUCLEOTIDE SEQUENCE [LARGE SCALE GENOMIC DNA]</scope>
    <source>
        <strain evidence="4 5">SSWR10-1</strain>
    </source>
</reference>
<evidence type="ECO:0000256" key="2">
    <source>
        <dbReference type="RuleBase" id="RU003476"/>
    </source>
</evidence>